<feature type="compositionally biased region" description="Acidic residues" evidence="1">
    <location>
        <begin position="628"/>
        <end position="651"/>
    </location>
</feature>
<evidence type="ECO:0000313" key="3">
    <source>
        <dbReference type="WBParaSite" id="Csp11.Scaffold630.g22309.t1"/>
    </source>
</evidence>
<reference evidence="3" key="1">
    <citation type="submission" date="2016-11" db="UniProtKB">
        <authorList>
            <consortium name="WormBaseParasite"/>
        </authorList>
    </citation>
    <scope>IDENTIFICATION</scope>
</reference>
<dbReference type="Pfam" id="PF04910">
    <property type="entry name" value="Tcf25"/>
    <property type="match status" value="1"/>
</dbReference>
<dbReference type="eggNOG" id="KOG2422">
    <property type="taxonomic scope" value="Eukaryota"/>
</dbReference>
<sequence length="661" mass="76144">MSKSQIKRLHQQQELEKAANLEEEEEKEPVQRKGPANRFAFFDDEDNEDTGNQSDENVNEEGTSASAVSQKANKKKAKKNKKKAKKAAEEDEESENQMLARLAALNAKEAKKAATSEPLIPSLEELMKIDMKLFDMSAEIKRKLGKAFKEAVTPGQQEEHRWPPGKRATGRIVKNKPRWFPDRDYGISMVQTGEEGGNQWFSLRHNSSYEQKERMYWIAESHINAEVVQDLFSDTPFHLNSLLMMAHMNRMNDDLNVAADLIERGIWYVDQHAHPLFEPFHWRHRMDYIDYENRAFYLLLHRHMLNAANKRCYETAWNTAKLIFKLDPVKDPLAIVSVIDIYALKAKQYTWLIHFYESAKKFKKLHLLPNWPYSVALAKFFVFKTDEEREIAESDLCSAIRHFPSVVVQLMDLLQIHPDLAVMNCKMFTSFVADNEKDSLKLLVKIYAKQTQEVWKENLLLLEGATRKVATSKDAKENSECEEWREKRNKMYHGRSPNVDRLGQLMEEIPSESVSDPVPPQNSRCQYERVPGPAANNGGSNSFFGGLLTSLIPHFNGEESFEAQFSRYGAHFLDFILDHVGAVEEAVGPAADVAARWFRRRDEIDAERAIEAATIRRLENQEALNLDFFEDPDDLSADDEEEGEEGEEEENEGGHENEQRQ</sequence>
<keyword evidence="2" id="KW-1185">Reference proteome</keyword>
<feature type="region of interest" description="Disordered" evidence="1">
    <location>
        <begin position="626"/>
        <end position="661"/>
    </location>
</feature>
<dbReference type="WBParaSite" id="Csp11.Scaffold630.g22309.t1">
    <property type="protein sequence ID" value="Csp11.Scaffold630.g22309.t1"/>
    <property type="gene ID" value="Csp11.Scaffold630.g22309"/>
</dbReference>
<dbReference type="AlphaFoldDB" id="A0A1I7V4H6"/>
<protein>
    <submittedName>
        <fullName evidence="3">Transcription factor 25</fullName>
    </submittedName>
</protein>
<dbReference type="PANTHER" id="PTHR22684:SF0">
    <property type="entry name" value="RIBOSOME QUALITY CONTROL COMPLEX SUBUNIT TCF25"/>
    <property type="match status" value="1"/>
</dbReference>
<dbReference type="Proteomes" id="UP000095282">
    <property type="component" value="Unplaced"/>
</dbReference>
<feature type="compositionally biased region" description="Basic residues" evidence="1">
    <location>
        <begin position="1"/>
        <end position="10"/>
    </location>
</feature>
<dbReference type="GO" id="GO:1990112">
    <property type="term" value="C:RQC complex"/>
    <property type="evidence" value="ECO:0007669"/>
    <property type="project" value="TreeGrafter"/>
</dbReference>
<dbReference type="PANTHER" id="PTHR22684">
    <property type="entry name" value="NULP1-RELATED"/>
    <property type="match status" value="1"/>
</dbReference>
<name>A0A1I7V4H6_9PELO</name>
<organism evidence="2 3">
    <name type="scientific">Caenorhabditis tropicalis</name>
    <dbReference type="NCBI Taxonomy" id="1561998"/>
    <lineage>
        <taxon>Eukaryota</taxon>
        <taxon>Metazoa</taxon>
        <taxon>Ecdysozoa</taxon>
        <taxon>Nematoda</taxon>
        <taxon>Chromadorea</taxon>
        <taxon>Rhabditida</taxon>
        <taxon>Rhabditina</taxon>
        <taxon>Rhabditomorpha</taxon>
        <taxon>Rhabditoidea</taxon>
        <taxon>Rhabditidae</taxon>
        <taxon>Peloderinae</taxon>
        <taxon>Caenorhabditis</taxon>
    </lineage>
</organism>
<evidence type="ECO:0000256" key="1">
    <source>
        <dbReference type="SAM" id="MobiDB-lite"/>
    </source>
</evidence>
<accession>A0A1I7V4H6</accession>
<evidence type="ECO:0000313" key="2">
    <source>
        <dbReference type="Proteomes" id="UP000095282"/>
    </source>
</evidence>
<feature type="compositionally biased region" description="Polar residues" evidence="1">
    <location>
        <begin position="50"/>
        <end position="70"/>
    </location>
</feature>
<dbReference type="InterPro" id="IPR006994">
    <property type="entry name" value="TCF25/Rqc1"/>
</dbReference>
<feature type="compositionally biased region" description="Basic residues" evidence="1">
    <location>
        <begin position="72"/>
        <end position="85"/>
    </location>
</feature>
<feature type="compositionally biased region" description="Basic and acidic residues" evidence="1">
    <location>
        <begin position="652"/>
        <end position="661"/>
    </location>
</feature>
<feature type="compositionally biased region" description="Basic and acidic residues" evidence="1">
    <location>
        <begin position="11"/>
        <end position="20"/>
    </location>
</feature>
<dbReference type="STRING" id="1561998.A0A1I7V4H6"/>
<feature type="region of interest" description="Disordered" evidence="1">
    <location>
        <begin position="1"/>
        <end position="95"/>
    </location>
</feature>
<proteinExistence type="predicted"/>